<proteinExistence type="inferred from homology"/>
<comment type="caution">
    <text evidence="7">The sequence shown here is derived from an EMBL/GenBank/DDBJ whole genome shotgun (WGS) entry which is preliminary data.</text>
</comment>
<dbReference type="AlphaFoldDB" id="A0A226CWA3"/>
<dbReference type="PANTHER" id="PTHR43774:SF1">
    <property type="entry name" value="PEPTIDE METHIONINE SULFOXIDE REDUCTASE MSRA 2"/>
    <property type="match status" value="1"/>
</dbReference>
<dbReference type="InterPro" id="IPR049006">
    <property type="entry name" value="MsrA_helical"/>
</dbReference>
<dbReference type="EMBL" id="LNIX01000054">
    <property type="protein sequence ID" value="OXA37632.1"/>
    <property type="molecule type" value="Genomic_DNA"/>
</dbReference>
<dbReference type="OrthoDB" id="77405at2759"/>
<keyword evidence="3" id="KW-0560">Oxidoreductase</keyword>
<dbReference type="STRING" id="158441.A0A226CWA3"/>
<dbReference type="EC" id="1.8.4.11" evidence="2"/>
<organism evidence="7 8">
    <name type="scientific">Folsomia candida</name>
    <name type="common">Springtail</name>
    <dbReference type="NCBI Taxonomy" id="158441"/>
    <lineage>
        <taxon>Eukaryota</taxon>
        <taxon>Metazoa</taxon>
        <taxon>Ecdysozoa</taxon>
        <taxon>Arthropoda</taxon>
        <taxon>Hexapoda</taxon>
        <taxon>Collembola</taxon>
        <taxon>Entomobryomorpha</taxon>
        <taxon>Isotomoidea</taxon>
        <taxon>Isotomidae</taxon>
        <taxon>Proisotominae</taxon>
        <taxon>Folsomia</taxon>
    </lineage>
</organism>
<dbReference type="Gene3D" id="3.30.1060.10">
    <property type="entry name" value="Peptide methionine sulphoxide reductase MsrA"/>
    <property type="match status" value="1"/>
</dbReference>
<dbReference type="GO" id="GO:0008113">
    <property type="term" value="F:peptide-methionine (S)-S-oxide reductase activity"/>
    <property type="evidence" value="ECO:0007669"/>
    <property type="project" value="UniProtKB-EC"/>
</dbReference>
<name>A0A226CWA3_FOLCA</name>
<dbReference type="InterPro" id="IPR002569">
    <property type="entry name" value="Met_Sox_Rdtase_MsrA_dom"/>
</dbReference>
<keyword evidence="8" id="KW-1185">Reference proteome</keyword>
<evidence type="ECO:0000259" key="6">
    <source>
        <dbReference type="Pfam" id="PF20939"/>
    </source>
</evidence>
<dbReference type="Pfam" id="PF01625">
    <property type="entry name" value="PMSR"/>
    <property type="match status" value="1"/>
</dbReference>
<gene>
    <name evidence="7" type="ORF">Fcan01_27606</name>
</gene>
<dbReference type="OMA" id="CFWGPEA"/>
<evidence type="ECO:0000256" key="3">
    <source>
        <dbReference type="ARBA" id="ARBA00023002"/>
    </source>
</evidence>
<dbReference type="PANTHER" id="PTHR43774">
    <property type="entry name" value="PEPTIDE METHIONINE SULFOXIDE REDUCTASE"/>
    <property type="match status" value="1"/>
</dbReference>
<evidence type="ECO:0000256" key="1">
    <source>
        <dbReference type="ARBA" id="ARBA00005591"/>
    </source>
</evidence>
<accession>A0A226CWA3</accession>
<feature type="domain" description="Selenoprotein methionine sulfoxide reductase A helical" evidence="6">
    <location>
        <begin position="176"/>
        <end position="217"/>
    </location>
</feature>
<sequence length="230" mass="26734">MAVAYRDICCDGLYYEPDIRTERATFAMSCFWGPEAIFGVTPGVIRTRVGYTGLGTVANPSYKNIFDYTETVDVEFDPLKTNFDKLIEIFWKNHDPTVACTRQYMSIIFYHTPEQRVTAEKTLRREVGLRARPIKTQIYPAKEFYEAEYYHQKYFLQKYPYILTMLDIKVGLPIIRSKAAARLNGYVAGYGTPEAFEAEWRRLNLCCELVEFIRKTIALNYKKPIGCPPY</sequence>
<dbReference type="Proteomes" id="UP000198287">
    <property type="component" value="Unassembled WGS sequence"/>
</dbReference>
<protein>
    <recommendedName>
        <fullName evidence="2">peptide-methionine (S)-S-oxide reductase</fullName>
        <ecNumber evidence="2">1.8.4.11</ecNumber>
    </recommendedName>
    <alternativeName>
        <fullName evidence="4">Peptide-methionine (S)-S-oxide reductase</fullName>
    </alternativeName>
</protein>
<evidence type="ECO:0000256" key="2">
    <source>
        <dbReference type="ARBA" id="ARBA00012502"/>
    </source>
</evidence>
<dbReference type="InterPro" id="IPR036509">
    <property type="entry name" value="Met_Sox_Rdtase_MsrA_sf"/>
</dbReference>
<dbReference type="FunFam" id="3.30.1060.10:FF:000004">
    <property type="entry name" value="Peptide methionine sulfoxide reductase A5"/>
    <property type="match status" value="1"/>
</dbReference>
<reference evidence="7 8" key="1">
    <citation type="submission" date="2015-12" db="EMBL/GenBank/DDBJ databases">
        <title>The genome of Folsomia candida.</title>
        <authorList>
            <person name="Faddeeva A."/>
            <person name="Derks M.F."/>
            <person name="Anvar Y."/>
            <person name="Smit S."/>
            <person name="Van Straalen N."/>
            <person name="Roelofs D."/>
        </authorList>
    </citation>
    <scope>NUCLEOTIDE SEQUENCE [LARGE SCALE GENOMIC DNA]</scope>
    <source>
        <strain evidence="7 8">VU population</strain>
        <tissue evidence="7">Whole body</tissue>
    </source>
</reference>
<comment type="similarity">
    <text evidence="1">Belongs to the MsrA Met sulfoxide reductase family.</text>
</comment>
<dbReference type="SUPFAM" id="SSF55068">
    <property type="entry name" value="Peptide methionine sulfoxide reductase"/>
    <property type="match status" value="1"/>
</dbReference>
<evidence type="ECO:0000313" key="7">
    <source>
        <dbReference type="EMBL" id="OXA37632.1"/>
    </source>
</evidence>
<evidence type="ECO:0000259" key="5">
    <source>
        <dbReference type="Pfam" id="PF01625"/>
    </source>
</evidence>
<feature type="domain" description="Peptide methionine sulphoxide reductase MsrA" evidence="5">
    <location>
        <begin position="24"/>
        <end position="157"/>
    </location>
</feature>
<dbReference type="Pfam" id="PF20939">
    <property type="entry name" value="MsrA_helical"/>
    <property type="match status" value="1"/>
</dbReference>
<evidence type="ECO:0000256" key="4">
    <source>
        <dbReference type="ARBA" id="ARBA00030643"/>
    </source>
</evidence>
<evidence type="ECO:0000313" key="8">
    <source>
        <dbReference type="Proteomes" id="UP000198287"/>
    </source>
</evidence>
<dbReference type="NCBIfam" id="TIGR00401">
    <property type="entry name" value="msrA"/>
    <property type="match status" value="1"/>
</dbReference>